<sequence>MEVDDPMEGGLTNVDTSKPYADVHISEFKDNRQVRIAAHSHVVGLGLSPEGEAIDRQGGLIGQSAAREACGIIVELIKQKKMSGKAVLLAGPPGTGKTAIAMAIAQELGDKVPFYPIVASEVYSSEVKKTEMLMEGMRKAISICMKDTITYYEGEITELTPIEDVAAGNAYGKVTKHVNLTLRSAGGWKKLQIDAELYDSFMKQNIEVGDIVFLDTTNGLVKRKGRSDVYRTDHDLEQDQYVPLPTGSVDKTMEEVKYVTLHALDQANAEPRAAREGGLSGFLQRALKSKKTEITERLRNEVNKVVNSYIETGKAVLFPGVLFIDEVHMLDMECFTFLHRALESPVSPVIVFATNRGLSKMRNSDEVVPLGIPSDIIDRVLIVPTRPYNKNEIKDIVEIRAKAEAVELEPEALDKLAEIGMASSLRYTIQLLTPCKLLGATTKPGSPVSIQTIQDVQELFIDARTSADLLKEQASA</sequence>
<dbReference type="InterPro" id="IPR003593">
    <property type="entry name" value="AAA+_ATPase"/>
</dbReference>
<keyword evidence="6 8" id="KW-0067">ATP-binding</keyword>
<dbReference type="Gene3D" id="2.40.50.360">
    <property type="entry name" value="RuvB-like helicase, domain II"/>
    <property type="match status" value="1"/>
</dbReference>
<reference evidence="10" key="1">
    <citation type="journal article" date="2013" name="Genetics">
        <title>The draft genome and transcriptome of Panagrellus redivivus are shaped by the harsh demands of a free-living lifestyle.</title>
        <authorList>
            <person name="Srinivasan J."/>
            <person name="Dillman A.R."/>
            <person name="Macchietto M.G."/>
            <person name="Heikkinen L."/>
            <person name="Lakso M."/>
            <person name="Fracchia K.M."/>
            <person name="Antoshechkin I."/>
            <person name="Mortazavi A."/>
            <person name="Wong G."/>
            <person name="Sternberg P.W."/>
        </authorList>
    </citation>
    <scope>NUCLEOTIDE SEQUENCE [LARGE SCALE GENOMIC DNA]</scope>
    <source>
        <strain evidence="10">MT8872</strain>
    </source>
</reference>
<dbReference type="Pfam" id="PF17856">
    <property type="entry name" value="TIP49_C"/>
    <property type="match status" value="1"/>
</dbReference>
<feature type="domain" description="AAA+ ATPase" evidence="9">
    <location>
        <begin position="83"/>
        <end position="387"/>
    </location>
</feature>
<evidence type="ECO:0000259" key="9">
    <source>
        <dbReference type="SMART" id="SM00382"/>
    </source>
</evidence>
<dbReference type="FunFam" id="2.40.50.360:FF:000001">
    <property type="entry name" value="RuvB-like helicase"/>
    <property type="match status" value="1"/>
</dbReference>
<evidence type="ECO:0000256" key="2">
    <source>
        <dbReference type="ARBA" id="ARBA00007519"/>
    </source>
</evidence>
<evidence type="ECO:0000313" key="10">
    <source>
        <dbReference type="Proteomes" id="UP000492821"/>
    </source>
</evidence>
<keyword evidence="5 8" id="KW-0347">Helicase</keyword>
<dbReference type="InterPro" id="IPR010339">
    <property type="entry name" value="TIP49_P-loop"/>
</dbReference>
<dbReference type="InterPro" id="IPR012340">
    <property type="entry name" value="NA-bd_OB-fold"/>
</dbReference>
<dbReference type="InterPro" id="IPR042487">
    <property type="entry name" value="RuvBL1/2_DNA/RNA_bd_dom"/>
</dbReference>
<keyword evidence="3 8" id="KW-0547">Nucleotide-binding</keyword>
<keyword evidence="4 8" id="KW-0378">Hydrolase</keyword>
<dbReference type="WBParaSite" id="Pan_g20581.t1">
    <property type="protein sequence ID" value="Pan_g20581.t1"/>
    <property type="gene ID" value="Pan_g20581"/>
</dbReference>
<dbReference type="SUPFAM" id="SSF50249">
    <property type="entry name" value="Nucleic acid-binding proteins"/>
    <property type="match status" value="1"/>
</dbReference>
<dbReference type="InterPro" id="IPR041048">
    <property type="entry name" value="RuvB-like_C"/>
</dbReference>
<dbReference type="Pfam" id="PF06068">
    <property type="entry name" value="TIP49"/>
    <property type="match status" value="1"/>
</dbReference>
<dbReference type="EC" id="3.6.4.12" evidence="8"/>
<keyword evidence="8" id="KW-0805">Transcription regulation</keyword>
<dbReference type="InterPro" id="IPR027238">
    <property type="entry name" value="RuvB-like"/>
</dbReference>
<evidence type="ECO:0000256" key="3">
    <source>
        <dbReference type="ARBA" id="ARBA00022741"/>
    </source>
</evidence>
<evidence type="ECO:0000256" key="6">
    <source>
        <dbReference type="ARBA" id="ARBA00022840"/>
    </source>
</evidence>
<dbReference type="PANTHER" id="PTHR11093">
    <property type="entry name" value="RUVB-RELATED REPTIN AND PONTIN"/>
    <property type="match status" value="1"/>
</dbReference>
<dbReference type="Proteomes" id="UP000492821">
    <property type="component" value="Unassembled WGS sequence"/>
</dbReference>
<accession>A0A7E4VGI7</accession>
<comment type="similarity">
    <text evidence="2 8">Belongs to the RuvB family.</text>
</comment>
<keyword evidence="10" id="KW-1185">Reference proteome</keyword>
<dbReference type="GO" id="GO:0005634">
    <property type="term" value="C:nucleus"/>
    <property type="evidence" value="ECO:0007669"/>
    <property type="project" value="UniProtKB-SubCell"/>
</dbReference>
<organism evidence="10 11">
    <name type="scientific">Panagrellus redivivus</name>
    <name type="common">Microworm</name>
    <dbReference type="NCBI Taxonomy" id="6233"/>
    <lineage>
        <taxon>Eukaryota</taxon>
        <taxon>Metazoa</taxon>
        <taxon>Ecdysozoa</taxon>
        <taxon>Nematoda</taxon>
        <taxon>Chromadorea</taxon>
        <taxon>Rhabditida</taxon>
        <taxon>Tylenchina</taxon>
        <taxon>Panagrolaimomorpha</taxon>
        <taxon>Panagrolaimoidea</taxon>
        <taxon>Panagrolaimidae</taxon>
        <taxon>Panagrellus</taxon>
    </lineage>
</organism>
<proteinExistence type="inferred from homology"/>
<dbReference type="InterPro" id="IPR027417">
    <property type="entry name" value="P-loop_NTPase"/>
</dbReference>
<comment type="subcellular location">
    <subcellularLocation>
        <location evidence="1">Nucleus</location>
    </subcellularLocation>
</comment>
<dbReference type="SMART" id="SM00382">
    <property type="entry name" value="AAA"/>
    <property type="match status" value="1"/>
</dbReference>
<dbReference type="SUPFAM" id="SSF52540">
    <property type="entry name" value="P-loop containing nucleoside triphosphate hydrolases"/>
    <property type="match status" value="1"/>
</dbReference>
<comment type="catalytic activity">
    <reaction evidence="8">
        <text>ATP + H2O = ADP + phosphate + H(+)</text>
        <dbReference type="Rhea" id="RHEA:13065"/>
        <dbReference type="ChEBI" id="CHEBI:15377"/>
        <dbReference type="ChEBI" id="CHEBI:15378"/>
        <dbReference type="ChEBI" id="CHEBI:30616"/>
        <dbReference type="ChEBI" id="CHEBI:43474"/>
        <dbReference type="ChEBI" id="CHEBI:456216"/>
        <dbReference type="EC" id="3.6.4.12"/>
    </reaction>
</comment>
<dbReference type="Gene3D" id="3.40.50.300">
    <property type="entry name" value="P-loop containing nucleotide triphosphate hydrolases"/>
    <property type="match status" value="1"/>
</dbReference>
<evidence type="ECO:0000313" key="11">
    <source>
        <dbReference type="WBParaSite" id="Pan_g20581.t1"/>
    </source>
</evidence>
<evidence type="ECO:0000256" key="7">
    <source>
        <dbReference type="ARBA" id="ARBA00023242"/>
    </source>
</evidence>
<dbReference type="GO" id="GO:0005524">
    <property type="term" value="F:ATP binding"/>
    <property type="evidence" value="ECO:0007669"/>
    <property type="project" value="UniProtKB-KW"/>
</dbReference>
<name>A0A7E4VGI7_PANRE</name>
<evidence type="ECO:0000256" key="5">
    <source>
        <dbReference type="ARBA" id="ARBA00022806"/>
    </source>
</evidence>
<dbReference type="GO" id="GO:0016787">
    <property type="term" value="F:hydrolase activity"/>
    <property type="evidence" value="ECO:0007669"/>
    <property type="project" value="UniProtKB-KW"/>
</dbReference>
<keyword evidence="8" id="KW-0804">Transcription</keyword>
<dbReference type="GO" id="GO:0003678">
    <property type="term" value="F:DNA helicase activity"/>
    <property type="evidence" value="ECO:0007669"/>
    <property type="project" value="UniProtKB-EC"/>
</dbReference>
<protein>
    <recommendedName>
        <fullName evidence="8">RuvB-like helicase</fullName>
        <ecNumber evidence="8">3.6.4.12</ecNumber>
    </recommendedName>
</protein>
<evidence type="ECO:0000256" key="4">
    <source>
        <dbReference type="ARBA" id="ARBA00022801"/>
    </source>
</evidence>
<evidence type="ECO:0000256" key="8">
    <source>
        <dbReference type="RuleBase" id="RU363048"/>
    </source>
</evidence>
<reference evidence="11" key="2">
    <citation type="submission" date="2020-10" db="UniProtKB">
        <authorList>
            <consortium name="WormBaseParasite"/>
        </authorList>
    </citation>
    <scope>IDENTIFICATION</scope>
</reference>
<dbReference type="AlphaFoldDB" id="A0A7E4VGI7"/>
<dbReference type="Gene3D" id="1.10.8.60">
    <property type="match status" value="1"/>
</dbReference>
<evidence type="ECO:0000256" key="1">
    <source>
        <dbReference type="ARBA" id="ARBA00004123"/>
    </source>
</evidence>
<keyword evidence="7 8" id="KW-0539">Nucleus</keyword>